<dbReference type="RefSeq" id="WP_022382863.1">
    <property type="nucleotide sequence ID" value="NZ_AP019697.1"/>
</dbReference>
<keyword evidence="1" id="KW-0812">Transmembrane</keyword>
<sequence>MKYSLISSAVSLVLYHHELLSSAGLFGYLAGILYLVTYRANATLIAIGCIATAIITVMYFNWDFSFTGYMTVGVAWSMTILALTVILTIVTMLRKITDSFNHQ</sequence>
<proteinExistence type="predicted"/>
<organism evidence="2 3">
    <name type="scientific">Dialister hominis</name>
    <dbReference type="NCBI Taxonomy" id="2582419"/>
    <lineage>
        <taxon>Bacteria</taxon>
        <taxon>Bacillati</taxon>
        <taxon>Bacillota</taxon>
        <taxon>Negativicutes</taxon>
        <taxon>Veillonellales</taxon>
        <taxon>Veillonellaceae</taxon>
        <taxon>Dialister</taxon>
    </lineage>
</organism>
<reference evidence="3" key="1">
    <citation type="submission" date="2019-05" db="EMBL/GenBank/DDBJ databases">
        <title>Complete genome sequencing of Dialister sp. strain 5BBH33.</title>
        <authorList>
            <person name="Sakamoto M."/>
            <person name="Murakami T."/>
            <person name="Mori H."/>
        </authorList>
    </citation>
    <scope>NUCLEOTIDE SEQUENCE [LARGE SCALE GENOMIC DNA]</scope>
    <source>
        <strain evidence="3">5BBH33</strain>
    </source>
</reference>
<evidence type="ECO:0000256" key="1">
    <source>
        <dbReference type="SAM" id="Phobius"/>
    </source>
</evidence>
<feature type="transmembrane region" description="Helical" evidence="1">
    <location>
        <begin position="20"/>
        <end position="37"/>
    </location>
</feature>
<dbReference type="GeneID" id="92715772"/>
<gene>
    <name evidence="2" type="ORF">Dia5BBH33_05540</name>
</gene>
<protein>
    <submittedName>
        <fullName evidence="2">Uncharacterized protein</fullName>
    </submittedName>
</protein>
<dbReference type="KEGG" id="dho:Dia5BBH33_05540"/>
<evidence type="ECO:0000313" key="3">
    <source>
        <dbReference type="Proteomes" id="UP000320585"/>
    </source>
</evidence>
<keyword evidence="1" id="KW-0472">Membrane</keyword>
<dbReference type="OrthoDB" id="9983763at2"/>
<feature type="transmembrane region" description="Helical" evidence="1">
    <location>
        <begin position="74"/>
        <end position="93"/>
    </location>
</feature>
<evidence type="ECO:0000313" key="2">
    <source>
        <dbReference type="EMBL" id="BBK24619.1"/>
    </source>
</evidence>
<feature type="transmembrane region" description="Helical" evidence="1">
    <location>
        <begin position="44"/>
        <end position="62"/>
    </location>
</feature>
<dbReference type="AlphaFoldDB" id="A0A8D4UTS2"/>
<accession>A0A8D4UTS2</accession>
<keyword evidence="3" id="KW-1185">Reference proteome</keyword>
<name>A0A8D4UTS2_9FIRM</name>
<keyword evidence="1" id="KW-1133">Transmembrane helix</keyword>
<dbReference type="EMBL" id="AP019697">
    <property type="protein sequence ID" value="BBK24619.1"/>
    <property type="molecule type" value="Genomic_DNA"/>
</dbReference>
<dbReference type="Proteomes" id="UP000320585">
    <property type="component" value="Chromosome"/>
</dbReference>